<dbReference type="InterPro" id="IPR044043">
    <property type="entry name" value="VanA_C_cat"/>
</dbReference>
<keyword evidence="3 7" id="KW-0560">Oxidoreductase</keyword>
<proteinExistence type="predicted"/>
<dbReference type="Pfam" id="PF00355">
    <property type="entry name" value="Rieske"/>
    <property type="match status" value="1"/>
</dbReference>
<feature type="domain" description="Rieske" evidence="6">
    <location>
        <begin position="27"/>
        <end position="130"/>
    </location>
</feature>
<protein>
    <submittedName>
        <fullName evidence="7">Vanillate O-demethylase monooxygenase subunit</fullName>
        <ecNumber evidence="7">1.14.13.82</ecNumber>
    </submittedName>
</protein>
<dbReference type="Gene3D" id="3.90.380.10">
    <property type="entry name" value="Naphthalene 1,2-dioxygenase Alpha Subunit, Chain A, domain 1"/>
    <property type="match status" value="1"/>
</dbReference>
<dbReference type="GO" id="GO:0032259">
    <property type="term" value="P:methylation"/>
    <property type="evidence" value="ECO:0007669"/>
    <property type="project" value="UniProtKB-KW"/>
</dbReference>
<evidence type="ECO:0000256" key="5">
    <source>
        <dbReference type="ARBA" id="ARBA00023014"/>
    </source>
</evidence>
<dbReference type="PROSITE" id="PS51296">
    <property type="entry name" value="RIESKE"/>
    <property type="match status" value="1"/>
</dbReference>
<dbReference type="SUPFAM" id="SSF55961">
    <property type="entry name" value="Bet v1-like"/>
    <property type="match status" value="1"/>
</dbReference>
<dbReference type="RefSeq" id="WP_184248853.1">
    <property type="nucleotide sequence ID" value="NZ_JACHLR010000019.1"/>
</dbReference>
<evidence type="ECO:0000313" key="8">
    <source>
        <dbReference type="Proteomes" id="UP000555448"/>
    </source>
</evidence>
<evidence type="ECO:0000256" key="4">
    <source>
        <dbReference type="ARBA" id="ARBA00023004"/>
    </source>
</evidence>
<dbReference type="GO" id="GO:0018489">
    <property type="term" value="F:vanillate monooxygenase activity"/>
    <property type="evidence" value="ECO:0007669"/>
    <property type="project" value="UniProtKB-EC"/>
</dbReference>
<sequence>MTSIRTQAETHLPAQPSEKRPFLRDAWYAAGFASELSGGALVGRRILDDPILLYRDEDGTAVAIGDRCPHRFAPLHKGRLESGIVRCGYHGLGFDRTGHCVLNPHGSLAATSTLSVPTYRLVEHGELLWIWMGTPDTADEALLPRYDSLDPQRFFMGTGYLHGNAHYELMSDNILDLSHIEFLHPALGTDAVSRAKVEVASNGDSVVTTRRMIGEVLPPRLAHVYQSGDTVVNRTMQVTWQAPANMLLTVTIEPTDGSGEWVRGSSTLHLFTPETQHSTHYFYVASMLRDSATQELTTAFLDALGRAFVSEDKAMIDAQQAMLGDDDIMDLRPGLLAIDKAAVLARRTLDRLVAAQAGKVGASTA</sequence>
<evidence type="ECO:0000313" key="7">
    <source>
        <dbReference type="EMBL" id="MBB4860305.1"/>
    </source>
</evidence>
<dbReference type="Proteomes" id="UP000555448">
    <property type="component" value="Unassembled WGS sequence"/>
</dbReference>
<evidence type="ECO:0000256" key="2">
    <source>
        <dbReference type="ARBA" id="ARBA00022723"/>
    </source>
</evidence>
<dbReference type="AlphaFoldDB" id="A0A7W7KCH4"/>
<evidence type="ECO:0000256" key="1">
    <source>
        <dbReference type="ARBA" id="ARBA00022714"/>
    </source>
</evidence>
<dbReference type="Pfam" id="PF19112">
    <property type="entry name" value="VanA_C"/>
    <property type="match status" value="1"/>
</dbReference>
<dbReference type="GO" id="GO:0051537">
    <property type="term" value="F:2 iron, 2 sulfur cluster binding"/>
    <property type="evidence" value="ECO:0007669"/>
    <property type="project" value="UniProtKB-KW"/>
</dbReference>
<reference evidence="7 8" key="1">
    <citation type="submission" date="2020-08" db="EMBL/GenBank/DDBJ databases">
        <title>Functional genomics of gut bacteria from endangered species of beetles.</title>
        <authorList>
            <person name="Carlos-Shanley C."/>
        </authorList>
    </citation>
    <scope>NUCLEOTIDE SEQUENCE [LARGE SCALE GENOMIC DNA]</scope>
    <source>
        <strain evidence="7 8">S00245</strain>
    </source>
</reference>
<accession>A0A7W7KCH4</accession>
<dbReference type="GO" id="GO:0046872">
    <property type="term" value="F:metal ion binding"/>
    <property type="evidence" value="ECO:0007669"/>
    <property type="project" value="UniProtKB-KW"/>
</dbReference>
<keyword evidence="8" id="KW-1185">Reference proteome</keyword>
<keyword evidence="5" id="KW-0411">Iron-sulfur</keyword>
<dbReference type="PANTHER" id="PTHR21266:SF19">
    <property type="entry name" value="CHLOROPHYLLIDE A OXYGENASE, CHLOROPLASTIC"/>
    <property type="match status" value="1"/>
</dbReference>
<dbReference type="PANTHER" id="PTHR21266">
    <property type="entry name" value="IRON-SULFUR DOMAIN CONTAINING PROTEIN"/>
    <property type="match status" value="1"/>
</dbReference>
<keyword evidence="2" id="KW-0479">Metal-binding</keyword>
<dbReference type="GO" id="GO:0005737">
    <property type="term" value="C:cytoplasm"/>
    <property type="evidence" value="ECO:0007669"/>
    <property type="project" value="TreeGrafter"/>
</dbReference>
<keyword evidence="1" id="KW-0001">2Fe-2S</keyword>
<dbReference type="EMBL" id="JACHLR010000019">
    <property type="protein sequence ID" value="MBB4860305.1"/>
    <property type="molecule type" value="Genomic_DNA"/>
</dbReference>
<gene>
    <name evidence="7" type="ORF">HNO88_003648</name>
</gene>
<keyword evidence="4" id="KW-0408">Iron</keyword>
<dbReference type="InterPro" id="IPR050584">
    <property type="entry name" value="Cholesterol_7-desaturase"/>
</dbReference>
<dbReference type="EC" id="1.14.13.82" evidence="7"/>
<keyword evidence="7" id="KW-0808">Transferase</keyword>
<dbReference type="SUPFAM" id="SSF50022">
    <property type="entry name" value="ISP domain"/>
    <property type="match status" value="1"/>
</dbReference>
<evidence type="ECO:0000256" key="3">
    <source>
        <dbReference type="ARBA" id="ARBA00023002"/>
    </source>
</evidence>
<organism evidence="7 8">
    <name type="scientific">Novosphingobium chloroacetimidivorans</name>
    <dbReference type="NCBI Taxonomy" id="1428314"/>
    <lineage>
        <taxon>Bacteria</taxon>
        <taxon>Pseudomonadati</taxon>
        <taxon>Pseudomonadota</taxon>
        <taxon>Alphaproteobacteria</taxon>
        <taxon>Sphingomonadales</taxon>
        <taxon>Sphingomonadaceae</taxon>
        <taxon>Novosphingobium</taxon>
    </lineage>
</organism>
<keyword evidence="7" id="KW-0503">Monooxygenase</keyword>
<dbReference type="Gene3D" id="2.102.10.10">
    <property type="entry name" value="Rieske [2Fe-2S] iron-sulphur domain"/>
    <property type="match status" value="1"/>
</dbReference>
<name>A0A7W7KCH4_9SPHN</name>
<dbReference type="InterPro" id="IPR017941">
    <property type="entry name" value="Rieske_2Fe-2S"/>
</dbReference>
<dbReference type="InterPro" id="IPR036922">
    <property type="entry name" value="Rieske_2Fe-2S_sf"/>
</dbReference>
<keyword evidence="7" id="KW-0489">Methyltransferase</keyword>
<evidence type="ECO:0000259" key="6">
    <source>
        <dbReference type="PROSITE" id="PS51296"/>
    </source>
</evidence>
<comment type="caution">
    <text evidence="7">The sequence shown here is derived from an EMBL/GenBank/DDBJ whole genome shotgun (WGS) entry which is preliminary data.</text>
</comment>
<dbReference type="GO" id="GO:0008168">
    <property type="term" value="F:methyltransferase activity"/>
    <property type="evidence" value="ECO:0007669"/>
    <property type="project" value="UniProtKB-KW"/>
</dbReference>